<evidence type="ECO:0000256" key="14">
    <source>
        <dbReference type="ARBA" id="ARBA00044632"/>
    </source>
</evidence>
<proteinExistence type="inferred from homology"/>
<evidence type="ECO:0000256" key="7">
    <source>
        <dbReference type="ARBA" id="ARBA00022801"/>
    </source>
</evidence>
<evidence type="ECO:0000256" key="12">
    <source>
        <dbReference type="ARBA" id="ARBA00023268"/>
    </source>
</evidence>
<evidence type="ECO:0000256" key="9">
    <source>
        <dbReference type="ARBA" id="ARBA00023125"/>
    </source>
</evidence>
<reference evidence="18" key="1">
    <citation type="journal article" date="2014" name="Int. J. Syst. Evol. Microbiol.">
        <title>Complete genome sequence of Corynebacterium casei LMG S-19264T (=DSM 44701T), isolated from a smear-ripened cheese.</title>
        <authorList>
            <consortium name="US DOE Joint Genome Institute (JGI-PGF)"/>
            <person name="Walter F."/>
            <person name="Albersmeier A."/>
            <person name="Kalinowski J."/>
            <person name="Ruckert C."/>
        </authorList>
    </citation>
    <scope>NUCLEOTIDE SEQUENCE</scope>
    <source>
        <strain evidence="18">JCM 3172</strain>
    </source>
</reference>
<name>A0A918HBT4_9ACTN</name>
<sequence length="262" mass="29395">MPELPDVEGFREVLARCAQGKRITGVEVHDAGVLHGVGAERLRRRLEGRRFTEPGRHGKWLLARTDGPTVLMHFGMTGQLVCCRATDDLQAHDRVVFVLGRDQLRFRDQRKLQGIWLAEDPDADVARALGDQGPDALSMDRDGFDELLSGRRGRVKSVLTDQSLIAGLGNLLADEILWRARLHPARQAGELSDDERHRLHTEMRRTLRSSVRAGRVPPRRSWLTGRRDDADPACPRCGGPLDRRRVGGRGTVWCPRCQPDTS</sequence>
<dbReference type="SMART" id="SM01232">
    <property type="entry name" value="H2TH"/>
    <property type="match status" value="1"/>
</dbReference>
<dbReference type="Pfam" id="PF06827">
    <property type="entry name" value="zf-FPG_IleRS"/>
    <property type="match status" value="1"/>
</dbReference>
<accession>A0A918HBT4</accession>
<evidence type="ECO:0000313" key="19">
    <source>
        <dbReference type="Proteomes" id="UP000619486"/>
    </source>
</evidence>
<dbReference type="GO" id="GO:0008270">
    <property type="term" value="F:zinc ion binding"/>
    <property type="evidence" value="ECO:0007669"/>
    <property type="project" value="UniProtKB-KW"/>
</dbReference>
<dbReference type="AlphaFoldDB" id="A0A918HBT4"/>
<evidence type="ECO:0000256" key="5">
    <source>
        <dbReference type="ARBA" id="ARBA00022763"/>
    </source>
</evidence>
<dbReference type="CDD" id="cd08773">
    <property type="entry name" value="FpgNei_N"/>
    <property type="match status" value="1"/>
</dbReference>
<evidence type="ECO:0000259" key="17">
    <source>
        <dbReference type="PROSITE" id="PS51068"/>
    </source>
</evidence>
<evidence type="ECO:0000259" key="16">
    <source>
        <dbReference type="PROSITE" id="PS51066"/>
    </source>
</evidence>
<evidence type="ECO:0000256" key="1">
    <source>
        <dbReference type="ARBA" id="ARBA00001668"/>
    </source>
</evidence>
<dbReference type="InterPro" id="IPR015887">
    <property type="entry name" value="DNA_glyclase_Znf_dom_DNA_BS"/>
</dbReference>
<evidence type="ECO:0000256" key="11">
    <source>
        <dbReference type="ARBA" id="ARBA00023239"/>
    </source>
</evidence>
<keyword evidence="6 15" id="KW-0863">Zinc-finger</keyword>
<keyword evidence="8" id="KW-0862">Zinc</keyword>
<keyword evidence="11" id="KW-0456">Lyase</keyword>
<dbReference type="PROSITE" id="PS51068">
    <property type="entry name" value="FPG_CAT"/>
    <property type="match status" value="1"/>
</dbReference>
<evidence type="ECO:0000256" key="10">
    <source>
        <dbReference type="ARBA" id="ARBA00023204"/>
    </source>
</evidence>
<keyword evidence="13" id="KW-0326">Glycosidase</keyword>
<keyword evidence="19" id="KW-1185">Reference proteome</keyword>
<dbReference type="PANTHER" id="PTHR22993:SF9">
    <property type="entry name" value="FORMAMIDOPYRIMIDINE-DNA GLYCOSYLASE"/>
    <property type="match status" value="1"/>
</dbReference>
<dbReference type="Gene3D" id="1.10.8.50">
    <property type="match status" value="1"/>
</dbReference>
<dbReference type="GO" id="GO:0003684">
    <property type="term" value="F:damaged DNA binding"/>
    <property type="evidence" value="ECO:0007669"/>
    <property type="project" value="InterPro"/>
</dbReference>
<dbReference type="GO" id="GO:0140078">
    <property type="term" value="F:class I DNA-(apurinic or apyrimidinic site) endonuclease activity"/>
    <property type="evidence" value="ECO:0007669"/>
    <property type="project" value="UniProtKB-EC"/>
</dbReference>
<dbReference type="InterPro" id="IPR010979">
    <property type="entry name" value="Ribosomal_uS13-like_H2TH"/>
</dbReference>
<comment type="catalytic activity">
    <reaction evidence="14">
        <text>2'-deoxyribonucleotide-(2'-deoxyribose 5'-phosphate)-2'-deoxyribonucleotide-DNA = a 3'-end 2'-deoxyribonucleotide-(2,3-dehydro-2,3-deoxyribose 5'-phosphate)-DNA + a 5'-end 5'-phospho-2'-deoxyribonucleoside-DNA + H(+)</text>
        <dbReference type="Rhea" id="RHEA:66592"/>
        <dbReference type="Rhea" id="RHEA-COMP:13180"/>
        <dbReference type="Rhea" id="RHEA-COMP:16897"/>
        <dbReference type="Rhea" id="RHEA-COMP:17067"/>
        <dbReference type="ChEBI" id="CHEBI:15378"/>
        <dbReference type="ChEBI" id="CHEBI:136412"/>
        <dbReference type="ChEBI" id="CHEBI:157695"/>
        <dbReference type="ChEBI" id="CHEBI:167181"/>
        <dbReference type="EC" id="4.2.99.18"/>
    </reaction>
</comment>
<comment type="cofactor">
    <cofactor evidence="2">
        <name>Zn(2+)</name>
        <dbReference type="ChEBI" id="CHEBI:29105"/>
    </cofactor>
</comment>
<evidence type="ECO:0000256" key="8">
    <source>
        <dbReference type="ARBA" id="ARBA00022833"/>
    </source>
</evidence>
<dbReference type="InterPro" id="IPR012319">
    <property type="entry name" value="FPG_cat"/>
</dbReference>
<reference evidence="18" key="2">
    <citation type="submission" date="2020-09" db="EMBL/GenBank/DDBJ databases">
        <authorList>
            <person name="Sun Q."/>
            <person name="Ohkuma M."/>
        </authorList>
    </citation>
    <scope>NUCLEOTIDE SEQUENCE</scope>
    <source>
        <strain evidence="18">JCM 3172</strain>
    </source>
</reference>
<dbReference type="GO" id="GO:0034039">
    <property type="term" value="F:8-oxo-7,8-dihydroguanine DNA N-glycosylase activity"/>
    <property type="evidence" value="ECO:0007669"/>
    <property type="project" value="TreeGrafter"/>
</dbReference>
<gene>
    <name evidence="18" type="primary">mutM</name>
    <name evidence="18" type="ORF">GCM10014713_51190</name>
</gene>
<keyword evidence="12" id="KW-0511">Multifunctional enzyme</keyword>
<dbReference type="PROSITE" id="PS51066">
    <property type="entry name" value="ZF_FPG_2"/>
    <property type="match status" value="1"/>
</dbReference>
<feature type="domain" description="FPG-type" evidence="16">
    <location>
        <begin position="222"/>
        <end position="259"/>
    </location>
</feature>
<dbReference type="Proteomes" id="UP000619486">
    <property type="component" value="Unassembled WGS sequence"/>
</dbReference>
<dbReference type="InterPro" id="IPR015886">
    <property type="entry name" value="H2TH_FPG"/>
</dbReference>
<keyword evidence="4" id="KW-0479">Metal-binding</keyword>
<comment type="caution">
    <text evidence="18">The sequence shown here is derived from an EMBL/GenBank/DDBJ whole genome shotgun (WGS) entry which is preliminary data.</text>
</comment>
<dbReference type="InterPro" id="IPR000214">
    <property type="entry name" value="Znf_DNA_glyclase/AP_lyase"/>
</dbReference>
<comment type="similarity">
    <text evidence="3">Belongs to the FPG family.</text>
</comment>
<dbReference type="Pfam" id="PF01149">
    <property type="entry name" value="Fapy_DNA_glyco"/>
    <property type="match status" value="1"/>
</dbReference>
<keyword evidence="7" id="KW-0378">Hydrolase</keyword>
<keyword evidence="10" id="KW-0234">DNA repair</keyword>
<dbReference type="Pfam" id="PF06831">
    <property type="entry name" value="H2TH"/>
    <property type="match status" value="1"/>
</dbReference>
<comment type="catalytic activity">
    <reaction evidence="1">
        <text>Hydrolysis of DNA containing ring-opened 7-methylguanine residues, releasing 2,6-diamino-4-hydroxy-5-(N-methyl)formamidopyrimidine.</text>
        <dbReference type="EC" id="3.2.2.23"/>
    </reaction>
</comment>
<dbReference type="SUPFAM" id="SSF81624">
    <property type="entry name" value="N-terminal domain of MutM-like DNA repair proteins"/>
    <property type="match status" value="1"/>
</dbReference>
<feature type="domain" description="Formamidopyrimidine-DNA glycosylase catalytic" evidence="17">
    <location>
        <begin position="2"/>
        <end position="113"/>
    </location>
</feature>
<evidence type="ECO:0000256" key="6">
    <source>
        <dbReference type="ARBA" id="ARBA00022771"/>
    </source>
</evidence>
<dbReference type="SUPFAM" id="SSF46946">
    <property type="entry name" value="S13-like H2TH domain"/>
    <property type="match status" value="1"/>
</dbReference>
<protein>
    <submittedName>
        <fullName evidence="18">Formamidopyrimidine-DNA glycosylase</fullName>
    </submittedName>
</protein>
<evidence type="ECO:0000256" key="3">
    <source>
        <dbReference type="ARBA" id="ARBA00009409"/>
    </source>
</evidence>
<dbReference type="InterPro" id="IPR010663">
    <property type="entry name" value="Znf_FPG/IleRS"/>
</dbReference>
<evidence type="ECO:0000256" key="4">
    <source>
        <dbReference type="ARBA" id="ARBA00022723"/>
    </source>
</evidence>
<keyword evidence="5" id="KW-0227">DNA damage</keyword>
<evidence type="ECO:0000313" key="18">
    <source>
        <dbReference type="EMBL" id="GGT50877.1"/>
    </source>
</evidence>
<keyword evidence="9" id="KW-0238">DNA-binding</keyword>
<dbReference type="SMART" id="SM00898">
    <property type="entry name" value="Fapy_DNA_glyco"/>
    <property type="match status" value="1"/>
</dbReference>
<evidence type="ECO:0000256" key="15">
    <source>
        <dbReference type="PROSITE-ProRule" id="PRU00391"/>
    </source>
</evidence>
<evidence type="ECO:0000256" key="2">
    <source>
        <dbReference type="ARBA" id="ARBA00001947"/>
    </source>
</evidence>
<dbReference type="SUPFAM" id="SSF57716">
    <property type="entry name" value="Glucocorticoid receptor-like (DNA-binding domain)"/>
    <property type="match status" value="1"/>
</dbReference>
<dbReference type="GO" id="GO:0006284">
    <property type="term" value="P:base-excision repair"/>
    <property type="evidence" value="ECO:0007669"/>
    <property type="project" value="InterPro"/>
</dbReference>
<dbReference type="EMBL" id="BMQQ01000023">
    <property type="protein sequence ID" value="GGT50877.1"/>
    <property type="molecule type" value="Genomic_DNA"/>
</dbReference>
<dbReference type="PROSITE" id="PS01242">
    <property type="entry name" value="ZF_FPG_1"/>
    <property type="match status" value="1"/>
</dbReference>
<organism evidence="18 19">
    <name type="scientific">Streptomyces purpureus</name>
    <dbReference type="NCBI Taxonomy" id="1951"/>
    <lineage>
        <taxon>Bacteria</taxon>
        <taxon>Bacillati</taxon>
        <taxon>Actinomycetota</taxon>
        <taxon>Actinomycetes</taxon>
        <taxon>Kitasatosporales</taxon>
        <taxon>Streptomycetaceae</taxon>
        <taxon>Streptomyces</taxon>
    </lineage>
</organism>
<dbReference type="InterPro" id="IPR035937">
    <property type="entry name" value="FPG_N"/>
</dbReference>
<evidence type="ECO:0000256" key="13">
    <source>
        <dbReference type="ARBA" id="ARBA00023295"/>
    </source>
</evidence>
<dbReference type="RefSeq" id="WP_189203920.1">
    <property type="nucleotide sequence ID" value="NZ_BMQQ01000023.1"/>
</dbReference>
<dbReference type="Gene3D" id="3.20.190.10">
    <property type="entry name" value="MutM-like, N-terminal"/>
    <property type="match status" value="1"/>
</dbReference>
<dbReference type="PANTHER" id="PTHR22993">
    <property type="entry name" value="FORMAMIDOPYRIMIDINE-DNA GLYCOSYLASE"/>
    <property type="match status" value="1"/>
</dbReference>